<feature type="transmembrane region" description="Helical" evidence="6">
    <location>
        <begin position="187"/>
        <end position="205"/>
    </location>
</feature>
<feature type="transmembrane region" description="Helical" evidence="6">
    <location>
        <begin position="146"/>
        <end position="167"/>
    </location>
</feature>
<gene>
    <name evidence="8" type="ORF">B4121_0971</name>
    <name evidence="7" type="ORF">PVN32_13505</name>
</gene>
<evidence type="ECO:0000256" key="3">
    <source>
        <dbReference type="ARBA" id="ARBA00022692"/>
    </source>
</evidence>
<feature type="transmembrane region" description="Helical" evidence="6">
    <location>
        <begin position="86"/>
        <end position="110"/>
    </location>
</feature>
<feature type="transmembrane region" description="Helical" evidence="6">
    <location>
        <begin position="7"/>
        <end position="26"/>
    </location>
</feature>
<dbReference type="Gene3D" id="1.20.1740.10">
    <property type="entry name" value="Amino acid/polyamine transporter I"/>
    <property type="match status" value="1"/>
</dbReference>
<dbReference type="GO" id="GO:0005886">
    <property type="term" value="C:plasma membrane"/>
    <property type="evidence" value="ECO:0007669"/>
    <property type="project" value="UniProtKB-SubCell"/>
</dbReference>
<feature type="transmembrane region" description="Helical" evidence="6">
    <location>
        <begin position="335"/>
        <end position="355"/>
    </location>
</feature>
<evidence type="ECO:0000256" key="4">
    <source>
        <dbReference type="ARBA" id="ARBA00022989"/>
    </source>
</evidence>
<evidence type="ECO:0000313" key="8">
    <source>
        <dbReference type="EMBL" id="OLF96760.1"/>
    </source>
</evidence>
<accession>A0A7Z0X0K8</accession>
<evidence type="ECO:0000256" key="5">
    <source>
        <dbReference type="ARBA" id="ARBA00023136"/>
    </source>
</evidence>
<feature type="transmembrane region" description="Helical" evidence="6">
    <location>
        <begin position="259"/>
        <end position="280"/>
    </location>
</feature>
<reference evidence="8 9" key="1">
    <citation type="journal article" date="2016" name="Front. Microbiol.">
        <title>High-Level Heat Resistance of Spores of Bacillus amyloliquefaciens and Bacillus licheniformis Results from the Presence of a spoVA Operon in a Tn1546 Transposon.</title>
        <authorList>
            <person name="Berendsen E.M."/>
            <person name="Koning R.A."/>
            <person name="Boekhorst J."/>
            <person name="de Jong A."/>
            <person name="Kuipers O.P."/>
            <person name="Wells-Bennik M.H."/>
        </authorList>
    </citation>
    <scope>NUCLEOTIDE SEQUENCE [LARGE SCALE GENOMIC DNA]</scope>
    <source>
        <strain evidence="8 9">B4121</strain>
    </source>
</reference>
<dbReference type="PANTHER" id="PTHR42770">
    <property type="entry name" value="AMINO ACID TRANSPORTER-RELATED"/>
    <property type="match status" value="1"/>
</dbReference>
<protein>
    <submittedName>
        <fullName evidence="7">Amino acid permease</fullName>
    </submittedName>
</protein>
<feature type="transmembrane region" description="Helical" evidence="6">
    <location>
        <begin position="362"/>
        <end position="380"/>
    </location>
</feature>
<sequence length="416" mass="45388">MREKKLGPLLLSGLMTGPILGSGIILLPPMIHQTAGDYAIFAWLLMLGIGFLFAWIFARLSVEYPNDAGIAYAAEKAFGSRVKKLAVFYFIMAASFGPAAVLMTAGEYIHSLAAGTAFPAELYGFIFFIFCMVVLCFNLSFVGMVALIFSTAAALILFGSSAASVPYFREGPLVDGTFQFADFGRGLLLLFWALVGWEIVGNYSMEVKNRGKTIPRAVVISSLTVTLIYVATAAAVQWIDPGFFANGQLKLAMMLTPLFGSFALPVIAVLTAVLCMCAYFQVTGGAARLVASQAGGLFARRSRGNQPMAALGLMFFIHTVVFVCLMFHFLNVETLVLIANAFFICNSLCGLAAAYKLLSSRVYKIGCLFLMGCFSLLLLFSSPWILLFIMLTSALFVVNFRQLIIWKKVKRPFKSY</sequence>
<evidence type="ECO:0000256" key="6">
    <source>
        <dbReference type="SAM" id="Phobius"/>
    </source>
</evidence>
<dbReference type="InterPro" id="IPR002293">
    <property type="entry name" value="AA/rel_permease1"/>
</dbReference>
<comment type="caution">
    <text evidence="8">The sequence shown here is derived from an EMBL/GenBank/DDBJ whole genome shotgun (WGS) entry which is preliminary data.</text>
</comment>
<dbReference type="AlphaFoldDB" id="A0A7Z0X0K8"/>
<proteinExistence type="predicted"/>
<dbReference type="InterPro" id="IPR050367">
    <property type="entry name" value="APC_superfamily"/>
</dbReference>
<keyword evidence="2" id="KW-1003">Cell membrane</keyword>
<organism evidence="8 9">
    <name type="scientific">Bacillus paralicheniformis</name>
    <dbReference type="NCBI Taxonomy" id="1648923"/>
    <lineage>
        <taxon>Bacteria</taxon>
        <taxon>Bacillati</taxon>
        <taxon>Bacillota</taxon>
        <taxon>Bacilli</taxon>
        <taxon>Bacillales</taxon>
        <taxon>Bacillaceae</taxon>
        <taxon>Bacillus</taxon>
    </lineage>
</organism>
<evidence type="ECO:0000256" key="2">
    <source>
        <dbReference type="ARBA" id="ARBA00022475"/>
    </source>
</evidence>
<dbReference type="RefSeq" id="WP_025810972.1">
    <property type="nucleotide sequence ID" value="NZ_AP023088.1"/>
</dbReference>
<feature type="transmembrane region" description="Helical" evidence="6">
    <location>
        <begin position="38"/>
        <end position="58"/>
    </location>
</feature>
<evidence type="ECO:0000313" key="7">
    <source>
        <dbReference type="EMBL" id="MDE1453190.1"/>
    </source>
</evidence>
<dbReference type="GO" id="GO:0022857">
    <property type="term" value="F:transmembrane transporter activity"/>
    <property type="evidence" value="ECO:0007669"/>
    <property type="project" value="InterPro"/>
</dbReference>
<feature type="transmembrane region" description="Helical" evidence="6">
    <location>
        <begin position="386"/>
        <end position="406"/>
    </location>
</feature>
<evidence type="ECO:0000313" key="9">
    <source>
        <dbReference type="Proteomes" id="UP000185604"/>
    </source>
</evidence>
<comment type="subcellular location">
    <subcellularLocation>
        <location evidence="1">Cell membrane</location>
        <topology evidence="1">Multi-pass membrane protein</topology>
    </subcellularLocation>
</comment>
<dbReference type="PIRSF" id="PIRSF006060">
    <property type="entry name" value="AA_transporter"/>
    <property type="match status" value="1"/>
</dbReference>
<dbReference type="Proteomes" id="UP000185604">
    <property type="component" value="Unassembled WGS sequence"/>
</dbReference>
<reference evidence="7" key="2">
    <citation type="submission" date="2022-12" db="EMBL/GenBank/DDBJ databases">
        <title>Draft Genome Sequences of Bacillus licheniformis and Bacillus paralicheniformis strains isolated from Irish skim milk powders.</title>
        <authorList>
            <person name="Lourenco A."/>
            <person name="Li F."/>
            <person name="Geraldine D."/>
            <person name="Tobin J.T."/>
            <person name="Butler F."/>
            <person name="Jordan K."/>
            <person name="Obrien T."/>
        </authorList>
    </citation>
    <scope>NUCLEOTIDE SEQUENCE</scope>
    <source>
        <strain evidence="7">3370</strain>
    </source>
</reference>
<dbReference type="PANTHER" id="PTHR42770:SF13">
    <property type="entry name" value="L-METHIONINE_BRANCHED-CHAIN AMINO ACID EXPORTER YJEH"/>
    <property type="match status" value="1"/>
</dbReference>
<evidence type="ECO:0000256" key="1">
    <source>
        <dbReference type="ARBA" id="ARBA00004651"/>
    </source>
</evidence>
<dbReference type="EMBL" id="LKPO01000004">
    <property type="protein sequence ID" value="OLF96760.1"/>
    <property type="molecule type" value="Genomic_DNA"/>
</dbReference>
<feature type="transmembrane region" description="Helical" evidence="6">
    <location>
        <begin position="308"/>
        <end position="329"/>
    </location>
</feature>
<dbReference type="EMBL" id="JARAFO010000039">
    <property type="protein sequence ID" value="MDE1453190.1"/>
    <property type="molecule type" value="Genomic_DNA"/>
</dbReference>
<feature type="transmembrane region" description="Helical" evidence="6">
    <location>
        <begin position="217"/>
        <end position="239"/>
    </location>
</feature>
<dbReference type="Proteomes" id="UP001216709">
    <property type="component" value="Unassembled WGS sequence"/>
</dbReference>
<name>A0A7Z0X0K8_9BACI</name>
<keyword evidence="4 6" id="KW-1133">Transmembrane helix</keyword>
<dbReference type="Pfam" id="PF13520">
    <property type="entry name" value="AA_permease_2"/>
    <property type="match status" value="1"/>
</dbReference>
<feature type="transmembrane region" description="Helical" evidence="6">
    <location>
        <begin position="122"/>
        <end position="139"/>
    </location>
</feature>
<keyword evidence="3 6" id="KW-0812">Transmembrane</keyword>
<keyword evidence="5 6" id="KW-0472">Membrane</keyword>